<feature type="domain" description="C2H2-type" evidence="2">
    <location>
        <begin position="336"/>
        <end position="359"/>
    </location>
</feature>
<dbReference type="PANTHER" id="PTHR16515">
    <property type="entry name" value="PR DOMAIN ZINC FINGER PROTEIN"/>
    <property type="match status" value="1"/>
</dbReference>
<dbReference type="SMART" id="SM00355">
    <property type="entry name" value="ZnF_C2H2"/>
    <property type="match status" value="3"/>
</dbReference>
<comment type="caution">
    <text evidence="3">The sequence shown here is derived from an EMBL/GenBank/DDBJ whole genome shotgun (WGS) entry which is preliminary data.</text>
</comment>
<keyword evidence="1" id="KW-0863">Zinc-finger</keyword>
<dbReference type="SUPFAM" id="SSF57667">
    <property type="entry name" value="beta-beta-alpha zinc fingers"/>
    <property type="match status" value="2"/>
</dbReference>
<proteinExistence type="predicted"/>
<dbReference type="PROSITE" id="PS50157">
    <property type="entry name" value="ZINC_FINGER_C2H2_2"/>
    <property type="match status" value="3"/>
</dbReference>
<dbReference type="InterPro" id="IPR013087">
    <property type="entry name" value="Znf_C2H2_type"/>
</dbReference>
<keyword evidence="1" id="KW-0479">Metal-binding</keyword>
<name>A0ABP0FZY5_CLALP</name>
<dbReference type="PANTHER" id="PTHR16515:SF21">
    <property type="entry name" value="PR DOMAIN ZINC FINGER PROTEIN 13"/>
    <property type="match status" value="1"/>
</dbReference>
<evidence type="ECO:0000313" key="3">
    <source>
        <dbReference type="EMBL" id="CAK8684342.1"/>
    </source>
</evidence>
<dbReference type="Proteomes" id="UP001642483">
    <property type="component" value="Unassembled WGS sequence"/>
</dbReference>
<feature type="domain" description="C2H2-type" evidence="2">
    <location>
        <begin position="307"/>
        <end position="330"/>
    </location>
</feature>
<organism evidence="3 4">
    <name type="scientific">Clavelina lepadiformis</name>
    <name type="common">Light-bulb sea squirt</name>
    <name type="synonym">Ascidia lepadiformis</name>
    <dbReference type="NCBI Taxonomy" id="159417"/>
    <lineage>
        <taxon>Eukaryota</taxon>
        <taxon>Metazoa</taxon>
        <taxon>Chordata</taxon>
        <taxon>Tunicata</taxon>
        <taxon>Ascidiacea</taxon>
        <taxon>Aplousobranchia</taxon>
        <taxon>Clavelinidae</taxon>
        <taxon>Clavelina</taxon>
    </lineage>
</organism>
<keyword evidence="4" id="KW-1185">Reference proteome</keyword>
<reference evidence="3 4" key="1">
    <citation type="submission" date="2024-02" db="EMBL/GenBank/DDBJ databases">
        <authorList>
            <person name="Daric V."/>
            <person name="Darras S."/>
        </authorList>
    </citation>
    <scope>NUCLEOTIDE SEQUENCE [LARGE SCALE GENOMIC DNA]</scope>
</reference>
<evidence type="ECO:0000259" key="2">
    <source>
        <dbReference type="PROSITE" id="PS50157"/>
    </source>
</evidence>
<sequence length="383" mass="43202">MKSTFSGHSVLGEAALRYKTHESQQQIPQGLWQYYLQHALQVSDTSQLYQRLGFRNLFPWGLGVPQNGKLGSCPMIFPSQFKPHEFPGIDHRLLATGPSPITQYFSGGVASTPNTGYCPEKCDLSCKTFGKLHKQTPHVYSAFSLAEKEFVRKSNPRDPAVMSPNLEQCYPGGLCLPFPRAPFSGNYLSERSKKEDNLRNEVSTFNLISFNSARNLGDRKVGTAQRTAESIIRPQTQPWFPNALIRNDLEKTVTALKSETMIQTKSDPQSTNSLKVRTHQCFYCGKLYSRKYGLKIHIRTHTGYKPLKCKVCSRPFGDPSNLNKHVRLHAIGDTPYKCEFCGKVLVRRRDLERHVKSRHPEIASACAKDAVKCPPADPRLWTA</sequence>
<dbReference type="InterPro" id="IPR036236">
    <property type="entry name" value="Znf_C2H2_sf"/>
</dbReference>
<gene>
    <name evidence="3" type="ORF">CVLEPA_LOCUS15329</name>
</gene>
<protein>
    <recommendedName>
        <fullName evidence="2">C2H2-type domain-containing protein</fullName>
    </recommendedName>
</protein>
<dbReference type="Pfam" id="PF00096">
    <property type="entry name" value="zf-C2H2"/>
    <property type="match status" value="3"/>
</dbReference>
<feature type="domain" description="C2H2-type" evidence="2">
    <location>
        <begin position="279"/>
        <end position="306"/>
    </location>
</feature>
<dbReference type="Gene3D" id="3.30.160.60">
    <property type="entry name" value="Classic Zinc Finger"/>
    <property type="match status" value="3"/>
</dbReference>
<accession>A0ABP0FZY5</accession>
<evidence type="ECO:0000313" key="4">
    <source>
        <dbReference type="Proteomes" id="UP001642483"/>
    </source>
</evidence>
<evidence type="ECO:0000256" key="1">
    <source>
        <dbReference type="PROSITE-ProRule" id="PRU00042"/>
    </source>
</evidence>
<dbReference type="PROSITE" id="PS00028">
    <property type="entry name" value="ZINC_FINGER_C2H2_1"/>
    <property type="match status" value="3"/>
</dbReference>
<dbReference type="EMBL" id="CAWYQH010000097">
    <property type="protein sequence ID" value="CAK8684342.1"/>
    <property type="molecule type" value="Genomic_DNA"/>
</dbReference>
<keyword evidence="1" id="KW-0862">Zinc</keyword>
<dbReference type="InterPro" id="IPR050331">
    <property type="entry name" value="Zinc_finger"/>
</dbReference>